<protein>
    <submittedName>
        <fullName evidence="1">Uncharacterized protein</fullName>
    </submittedName>
</protein>
<dbReference type="OrthoDB" id="439046at2759"/>
<sequence length="129" mass="14386">MVPTWPLEALRIAAWSHVLFEETHPVCLGSVASYSHPTGSSLRVVVYGDAERVGRLPSSIPLLRCGSILTSWVALHWTPQRNEYVPLVRLRVKSVLVPVCKGQAGPLFSSLTSTTSGTERRHSWTYFRK</sequence>
<keyword evidence="2" id="KW-1185">Reference proteome</keyword>
<reference evidence="1 2" key="1">
    <citation type="submission" date="2014-04" db="EMBL/GenBank/DDBJ databases">
        <authorList>
            <consortium name="DOE Joint Genome Institute"/>
            <person name="Kuo A."/>
            <person name="Kohler A."/>
            <person name="Nagy L.G."/>
            <person name="Floudas D."/>
            <person name="Copeland A."/>
            <person name="Barry K.W."/>
            <person name="Cichocki N."/>
            <person name="Veneault-Fourrey C."/>
            <person name="LaButti K."/>
            <person name="Lindquist E.A."/>
            <person name="Lipzen A."/>
            <person name="Lundell T."/>
            <person name="Morin E."/>
            <person name="Murat C."/>
            <person name="Sun H."/>
            <person name="Tunlid A."/>
            <person name="Henrissat B."/>
            <person name="Grigoriev I.V."/>
            <person name="Hibbett D.S."/>
            <person name="Martin F."/>
            <person name="Nordberg H.P."/>
            <person name="Cantor M.N."/>
            <person name="Hua S.X."/>
        </authorList>
    </citation>
    <scope>NUCLEOTIDE SEQUENCE [LARGE SCALE GENOMIC DNA]</scope>
    <source>
        <strain evidence="1 2">LaAM-08-1</strain>
    </source>
</reference>
<name>A0A0C9XMP9_9AGAR</name>
<reference evidence="2" key="2">
    <citation type="submission" date="2015-01" db="EMBL/GenBank/DDBJ databases">
        <title>Evolutionary Origins and Diversification of the Mycorrhizal Mutualists.</title>
        <authorList>
            <consortium name="DOE Joint Genome Institute"/>
            <consortium name="Mycorrhizal Genomics Consortium"/>
            <person name="Kohler A."/>
            <person name="Kuo A."/>
            <person name="Nagy L.G."/>
            <person name="Floudas D."/>
            <person name="Copeland A."/>
            <person name="Barry K.W."/>
            <person name="Cichocki N."/>
            <person name="Veneault-Fourrey C."/>
            <person name="LaButti K."/>
            <person name="Lindquist E.A."/>
            <person name="Lipzen A."/>
            <person name="Lundell T."/>
            <person name="Morin E."/>
            <person name="Murat C."/>
            <person name="Riley R."/>
            <person name="Ohm R."/>
            <person name="Sun H."/>
            <person name="Tunlid A."/>
            <person name="Henrissat B."/>
            <person name="Grigoriev I.V."/>
            <person name="Hibbett D.S."/>
            <person name="Martin F."/>
        </authorList>
    </citation>
    <scope>NUCLEOTIDE SEQUENCE [LARGE SCALE GENOMIC DNA]</scope>
    <source>
        <strain evidence="2">LaAM-08-1</strain>
    </source>
</reference>
<dbReference type="EMBL" id="KN838696">
    <property type="protein sequence ID" value="KIJ97342.1"/>
    <property type="molecule type" value="Genomic_DNA"/>
</dbReference>
<gene>
    <name evidence="1" type="ORF">K443DRAFT_254766</name>
</gene>
<evidence type="ECO:0000313" key="2">
    <source>
        <dbReference type="Proteomes" id="UP000054477"/>
    </source>
</evidence>
<accession>A0A0C9XMP9</accession>
<evidence type="ECO:0000313" key="1">
    <source>
        <dbReference type="EMBL" id="KIJ97342.1"/>
    </source>
</evidence>
<organism evidence="1 2">
    <name type="scientific">Laccaria amethystina LaAM-08-1</name>
    <dbReference type="NCBI Taxonomy" id="1095629"/>
    <lineage>
        <taxon>Eukaryota</taxon>
        <taxon>Fungi</taxon>
        <taxon>Dikarya</taxon>
        <taxon>Basidiomycota</taxon>
        <taxon>Agaricomycotina</taxon>
        <taxon>Agaricomycetes</taxon>
        <taxon>Agaricomycetidae</taxon>
        <taxon>Agaricales</taxon>
        <taxon>Agaricineae</taxon>
        <taxon>Hydnangiaceae</taxon>
        <taxon>Laccaria</taxon>
    </lineage>
</organism>
<dbReference type="Proteomes" id="UP000054477">
    <property type="component" value="Unassembled WGS sequence"/>
</dbReference>
<dbReference type="HOGENOM" id="CLU_1949147_0_0_1"/>
<dbReference type="AlphaFoldDB" id="A0A0C9XMP9"/>
<proteinExistence type="predicted"/>